<sequence length="57" mass="6341">FASPTRAKSAPDEAGVLPEFAGVMVHDRLAMYFKYDKATHAICLAHILRELELIGIR</sequence>
<protein>
    <recommendedName>
        <fullName evidence="1">Transposase IS66 central domain-containing protein</fullName>
    </recommendedName>
</protein>
<dbReference type="EMBL" id="AUZY01013181">
    <property type="protein sequence ID" value="EQD26318.1"/>
    <property type="molecule type" value="Genomic_DNA"/>
</dbReference>
<feature type="domain" description="Transposase IS66 central" evidence="1">
    <location>
        <begin position="3"/>
        <end position="52"/>
    </location>
</feature>
<organism evidence="2">
    <name type="scientific">mine drainage metagenome</name>
    <dbReference type="NCBI Taxonomy" id="410659"/>
    <lineage>
        <taxon>unclassified sequences</taxon>
        <taxon>metagenomes</taxon>
        <taxon>ecological metagenomes</taxon>
    </lineage>
</organism>
<evidence type="ECO:0000313" key="2">
    <source>
        <dbReference type="EMBL" id="EQD26318.1"/>
    </source>
</evidence>
<reference evidence="2" key="1">
    <citation type="submission" date="2013-08" db="EMBL/GenBank/DDBJ databases">
        <authorList>
            <person name="Mendez C."/>
            <person name="Richter M."/>
            <person name="Ferrer M."/>
            <person name="Sanchez J."/>
        </authorList>
    </citation>
    <scope>NUCLEOTIDE SEQUENCE</scope>
</reference>
<dbReference type="InterPro" id="IPR004291">
    <property type="entry name" value="Transposase_IS66_central"/>
</dbReference>
<accession>T0XZX9</accession>
<comment type="caution">
    <text evidence="2">The sequence shown here is derived from an EMBL/GenBank/DDBJ whole genome shotgun (WGS) entry which is preliminary data.</text>
</comment>
<dbReference type="Pfam" id="PF03050">
    <property type="entry name" value="DDE_Tnp_IS66"/>
    <property type="match status" value="1"/>
</dbReference>
<feature type="non-terminal residue" evidence="2">
    <location>
        <position position="1"/>
    </location>
</feature>
<reference evidence="2" key="2">
    <citation type="journal article" date="2014" name="ISME J.">
        <title>Microbial stratification in low pH oxic and suboxic macroscopic growths along an acid mine drainage.</title>
        <authorList>
            <person name="Mendez-Garcia C."/>
            <person name="Mesa V."/>
            <person name="Sprenger R.R."/>
            <person name="Richter M."/>
            <person name="Diez M.S."/>
            <person name="Solano J."/>
            <person name="Bargiela R."/>
            <person name="Golyshina O.V."/>
            <person name="Manteca A."/>
            <person name="Ramos J.L."/>
            <person name="Gallego J.R."/>
            <person name="Llorente I."/>
            <person name="Martins Dos Santos V.A."/>
            <person name="Jensen O.N."/>
            <person name="Pelaez A.I."/>
            <person name="Sanchez J."/>
            <person name="Ferrer M."/>
        </authorList>
    </citation>
    <scope>NUCLEOTIDE SEQUENCE</scope>
</reference>
<name>T0XZX9_9ZZZZ</name>
<evidence type="ECO:0000259" key="1">
    <source>
        <dbReference type="Pfam" id="PF03050"/>
    </source>
</evidence>
<gene>
    <name evidence="2" type="ORF">B1B_19612</name>
</gene>
<proteinExistence type="predicted"/>
<dbReference type="AlphaFoldDB" id="T0XZX9"/>